<dbReference type="InterPro" id="IPR012337">
    <property type="entry name" value="RNaseH-like_sf"/>
</dbReference>
<feature type="domain" description="DUF4371" evidence="1">
    <location>
        <begin position="166"/>
        <end position="337"/>
    </location>
</feature>
<accession>A0ABM4CA42</accession>
<name>A0ABM4CA42_HYDVU</name>
<protein>
    <submittedName>
        <fullName evidence="3">Zinc finger MYM-type protein 1-like</fullName>
    </submittedName>
</protein>
<evidence type="ECO:0000313" key="3">
    <source>
        <dbReference type="RefSeq" id="XP_065658534.1"/>
    </source>
</evidence>
<dbReference type="Proteomes" id="UP001652625">
    <property type="component" value="Chromosome 08"/>
</dbReference>
<dbReference type="GeneID" id="136083055"/>
<dbReference type="RefSeq" id="XP_065658534.1">
    <property type="nucleotide sequence ID" value="XM_065802462.1"/>
</dbReference>
<sequence length="432" mass="49611">MAIIKWQARTEEEKSIVKLRKAQVQAEFRKNHGSFHRLIKSRWGRKNEDISDKIVEEIDTHEREYDEYIVTGEKSVSETDETNINVELNTSTTKGGTIDWGHITIILKKHEHSTEHFHCYGKWIELKKRLSCGHAVDCLANKLYLSELEHWDEVVKRIISIILMMASENIAFRGSSDRIFTKNNGKFLKIVELFSKFDPVLEKHVKRVENPKKPHYLGKKIQREIILLIAKATKDNILEMVKNTTYITVTVDSTPDASHKEQMSIVLRYVHITKSTERNNASVEVKESLLKFINILDSTRAMMTEEILTFLTQNGLSISNLRGQGYDNGAKMRGKINDVQAHITNINPRAFFIACVSHSINLVVVDAVKEAIEIINIFSTIQTIYNFCSRSPKRWHNFISMCCNLTMKSLSDTRWKSNFNAVSALKSGLKGI</sequence>
<dbReference type="Pfam" id="PF14291">
    <property type="entry name" value="DUF4371"/>
    <property type="match status" value="1"/>
</dbReference>
<gene>
    <name evidence="3" type="primary">LOC136083055</name>
</gene>
<proteinExistence type="predicted"/>
<reference evidence="3" key="1">
    <citation type="submission" date="2025-08" db="UniProtKB">
        <authorList>
            <consortium name="RefSeq"/>
        </authorList>
    </citation>
    <scope>IDENTIFICATION</scope>
</reference>
<organism evidence="2 3">
    <name type="scientific">Hydra vulgaris</name>
    <name type="common">Hydra</name>
    <name type="synonym">Hydra attenuata</name>
    <dbReference type="NCBI Taxonomy" id="6087"/>
    <lineage>
        <taxon>Eukaryota</taxon>
        <taxon>Metazoa</taxon>
        <taxon>Cnidaria</taxon>
        <taxon>Hydrozoa</taxon>
        <taxon>Hydroidolina</taxon>
        <taxon>Anthoathecata</taxon>
        <taxon>Aplanulata</taxon>
        <taxon>Hydridae</taxon>
        <taxon>Hydra</taxon>
    </lineage>
</organism>
<dbReference type="PANTHER" id="PTHR45749:SF35">
    <property type="entry name" value="AC-LIKE TRANSPOSASE-RELATED"/>
    <property type="match status" value="1"/>
</dbReference>
<evidence type="ECO:0000259" key="1">
    <source>
        <dbReference type="Pfam" id="PF14291"/>
    </source>
</evidence>
<evidence type="ECO:0000313" key="2">
    <source>
        <dbReference type="Proteomes" id="UP001652625"/>
    </source>
</evidence>
<keyword evidence="2" id="KW-1185">Reference proteome</keyword>
<dbReference type="SUPFAM" id="SSF53098">
    <property type="entry name" value="Ribonuclease H-like"/>
    <property type="match status" value="1"/>
</dbReference>
<dbReference type="PANTHER" id="PTHR45749">
    <property type="match status" value="1"/>
</dbReference>
<dbReference type="InterPro" id="IPR025398">
    <property type="entry name" value="DUF4371"/>
</dbReference>